<dbReference type="FunFam" id="2.10.70.10:FF:000014">
    <property type="entry name" value="Membrane cofactor protein"/>
    <property type="match status" value="4"/>
</dbReference>
<dbReference type="SUPFAM" id="SSF57535">
    <property type="entry name" value="Complement control module/SCR domain"/>
    <property type="match status" value="11"/>
</dbReference>
<feature type="domain" description="Sushi" evidence="8">
    <location>
        <begin position="27"/>
        <end position="90"/>
    </location>
</feature>
<feature type="domain" description="Sushi" evidence="8">
    <location>
        <begin position="590"/>
        <end position="648"/>
    </location>
</feature>
<dbReference type="GeneID" id="115650944"/>
<keyword evidence="1 6" id="KW-0768">Sushi</keyword>
<evidence type="ECO:0000259" key="8">
    <source>
        <dbReference type="PROSITE" id="PS50923"/>
    </source>
</evidence>
<feature type="domain" description="Sushi" evidence="8">
    <location>
        <begin position="157"/>
        <end position="221"/>
    </location>
</feature>
<dbReference type="InterPro" id="IPR000436">
    <property type="entry name" value="Sushi_SCR_CCP_dom"/>
</dbReference>
<keyword evidence="2 7" id="KW-0732">Signal</keyword>
<keyword evidence="5" id="KW-0325">Glycoprotein</keyword>
<accession>A0A8C4VP57</accession>
<keyword evidence="4 6" id="KW-1015">Disulfide bond</keyword>
<feature type="domain" description="Sushi" evidence="8">
    <location>
        <begin position="346"/>
        <end position="405"/>
    </location>
</feature>
<protein>
    <submittedName>
        <fullName evidence="9">C4b-binding protein alpha chain-like</fullName>
    </submittedName>
</protein>
<keyword evidence="3" id="KW-0677">Repeat</keyword>
<feature type="domain" description="Sushi" evidence="8">
    <location>
        <begin position="222"/>
        <end position="281"/>
    </location>
</feature>
<dbReference type="InterPro" id="IPR035976">
    <property type="entry name" value="Sushi/SCR/CCP_sf"/>
</dbReference>
<evidence type="ECO:0000313" key="10">
    <source>
        <dbReference type="Proteomes" id="UP000694390"/>
    </source>
</evidence>
<dbReference type="PANTHER" id="PTHR19325">
    <property type="entry name" value="COMPLEMENT COMPONENT-RELATED SUSHI DOMAIN-CONTAINING"/>
    <property type="match status" value="1"/>
</dbReference>
<name>A0A8C4VP57_9SAUR</name>
<reference evidence="9" key="2">
    <citation type="submission" date="2025-09" db="UniProtKB">
        <authorList>
            <consortium name="Ensembl"/>
        </authorList>
    </citation>
    <scope>IDENTIFICATION</scope>
</reference>
<dbReference type="InterPro" id="IPR050350">
    <property type="entry name" value="Compl-Cell_Adhes-Reg"/>
</dbReference>
<dbReference type="GeneTree" id="ENSGT00940000163310"/>
<evidence type="ECO:0000256" key="2">
    <source>
        <dbReference type="ARBA" id="ARBA00022729"/>
    </source>
</evidence>
<feature type="disulfide bond" evidence="6">
    <location>
        <begin position="252"/>
        <end position="279"/>
    </location>
</feature>
<dbReference type="Gene3D" id="1.20.5.3730">
    <property type="match status" value="1"/>
</dbReference>
<sequence length="766" mass="85289">MMSLPSGWILRLLGTLVLMLQPGEVLSYCVDPPNIPNAVRKTDVGTLIPAGMVIKYSCRPGYQLIAGIRQGHVTCLQNSTWSSALNFCQKVRCPAPDVNNGTQTPMPRPGEETYALGDNVTIECDLGYGIKGNNNGNAQIHCKHDGTWDPAVPVCEPVCSQPPNISHGQHNDWGKRVFVVGSSVTYKCDRGFSLVEKASIQCVAGDEVTPTWSEPTPQCEETQCPVPRIQHGSLKSPLPHNYTYRTSVTFQCDPGYILRGSDRIQCQADGKWYPQLPVCDLVCAQPPNISHGQYNDWGKRVFVVGSSVTYKCDRGFSLIGKASIQCVAGDEVTPTWSEPTPRCEETQCPVPHIPHGSLKSPLPHSYTYRTSVTFQCDPGYILRGSDRIQCQADGKWYPQLPVCDLGRCSYPPVLAYADRSDQREFLVGTVVTYSCRPGYTRIPGVSSHVTCFTNFTWSKVSELCQKTRCPKPVVENGKQISPVETEYTYANRVVFQCDPDYILRGSEGIVCRSDGMWHPPVPFCDKTCGRPPTLMNGLHNGGMKEYFPYDSQVTYSCGQGLSLIGESSIYCTSDGVNMMWSGPAPQCKVVRCPRPEVENGKMMSTRQAFTYNVTVRFSCKEGYLLHGSRVSQCQDDNTWNPPVPSCQPVQCSKPDVQNGRMVNALDEKMWYNVNESITFKCSPGYHFSDHWYLPTTDSLSITCSASGNWTALPKCKKQSNTEECTGARESKEFLHCDVPLTELRTLLELKKLYLEIQKLKREIKKL</sequence>
<feature type="disulfide bond" evidence="6">
    <location>
        <begin position="528"/>
        <end position="571"/>
    </location>
</feature>
<feature type="domain" description="Sushi" evidence="8">
    <location>
        <begin position="282"/>
        <end position="345"/>
    </location>
</feature>
<reference evidence="9" key="1">
    <citation type="submission" date="2025-08" db="UniProtKB">
        <authorList>
            <consortium name="Ensembl"/>
        </authorList>
    </citation>
    <scope>IDENTIFICATION</scope>
</reference>
<dbReference type="RefSeq" id="XP_030417497.1">
    <property type="nucleotide sequence ID" value="XM_030561637.1"/>
</dbReference>
<feature type="signal peptide" evidence="7">
    <location>
        <begin position="1"/>
        <end position="27"/>
    </location>
</feature>
<keyword evidence="10" id="KW-1185">Reference proteome</keyword>
<evidence type="ECO:0000256" key="5">
    <source>
        <dbReference type="ARBA" id="ARBA00023180"/>
    </source>
</evidence>
<dbReference type="Gene3D" id="2.10.70.10">
    <property type="entry name" value="Complement Module, domain 1"/>
    <property type="match status" value="11"/>
</dbReference>
<feature type="disulfide bond" evidence="6">
    <location>
        <begin position="619"/>
        <end position="646"/>
    </location>
</feature>
<dbReference type="Ensembl" id="ENSGEVT00005004196.1">
    <property type="protein sequence ID" value="ENSGEVP00005004018.1"/>
    <property type="gene ID" value="ENSGEVG00005002890.1"/>
</dbReference>
<feature type="disulfide bond" evidence="6">
    <location>
        <begin position="408"/>
        <end position="451"/>
    </location>
</feature>
<dbReference type="AlphaFoldDB" id="A0A8C4VP57"/>
<evidence type="ECO:0000256" key="3">
    <source>
        <dbReference type="ARBA" id="ARBA00022737"/>
    </source>
</evidence>
<feature type="domain" description="Sushi" evidence="8">
    <location>
        <begin position="527"/>
        <end position="589"/>
    </location>
</feature>
<feature type="domain" description="Sushi" evidence="8">
    <location>
        <begin position="406"/>
        <end position="466"/>
    </location>
</feature>
<feature type="domain" description="Sushi" evidence="8">
    <location>
        <begin position="91"/>
        <end position="156"/>
    </location>
</feature>
<evidence type="ECO:0000256" key="6">
    <source>
        <dbReference type="PROSITE-ProRule" id="PRU00302"/>
    </source>
</evidence>
<evidence type="ECO:0000256" key="1">
    <source>
        <dbReference type="ARBA" id="ARBA00022659"/>
    </source>
</evidence>
<dbReference type="PROSITE" id="PS50923">
    <property type="entry name" value="SUSHI"/>
    <property type="match status" value="11"/>
</dbReference>
<proteinExistence type="predicted"/>
<dbReference type="SMART" id="SM00032">
    <property type="entry name" value="CCP"/>
    <property type="match status" value="11"/>
</dbReference>
<gene>
    <name evidence="9" type="primary">LOC115650944</name>
</gene>
<dbReference type="Pfam" id="PF00084">
    <property type="entry name" value="Sushi"/>
    <property type="match status" value="11"/>
</dbReference>
<dbReference type="Proteomes" id="UP000694390">
    <property type="component" value="Unassembled WGS sequence"/>
</dbReference>
<evidence type="ECO:0000256" key="4">
    <source>
        <dbReference type="ARBA" id="ARBA00023157"/>
    </source>
</evidence>
<feature type="domain" description="Sushi" evidence="8">
    <location>
        <begin position="649"/>
        <end position="717"/>
    </location>
</feature>
<organism evidence="9 10">
    <name type="scientific">Gopherus evgoodei</name>
    <name type="common">Goodes thornscrub tortoise</name>
    <dbReference type="NCBI Taxonomy" id="1825980"/>
    <lineage>
        <taxon>Eukaryota</taxon>
        <taxon>Metazoa</taxon>
        <taxon>Chordata</taxon>
        <taxon>Craniata</taxon>
        <taxon>Vertebrata</taxon>
        <taxon>Euteleostomi</taxon>
        <taxon>Archelosauria</taxon>
        <taxon>Testudinata</taxon>
        <taxon>Testudines</taxon>
        <taxon>Cryptodira</taxon>
        <taxon>Durocryptodira</taxon>
        <taxon>Testudinoidea</taxon>
        <taxon>Testudinidae</taxon>
        <taxon>Gopherus</taxon>
    </lineage>
</organism>
<evidence type="ECO:0000313" key="9">
    <source>
        <dbReference type="Ensembl" id="ENSGEVP00005004018.1"/>
    </source>
</evidence>
<feature type="disulfide bond" evidence="6">
    <location>
        <begin position="159"/>
        <end position="202"/>
    </location>
</feature>
<dbReference type="CDD" id="cd00033">
    <property type="entry name" value="CCP"/>
    <property type="match status" value="11"/>
</dbReference>
<feature type="disulfide bond" evidence="6">
    <location>
        <begin position="283"/>
        <end position="326"/>
    </location>
</feature>
<comment type="caution">
    <text evidence="6">Lacks conserved residue(s) required for the propagation of feature annotation.</text>
</comment>
<evidence type="ECO:0000256" key="7">
    <source>
        <dbReference type="SAM" id="SignalP"/>
    </source>
</evidence>
<feature type="disulfide bond" evidence="6">
    <location>
        <begin position="376"/>
        <end position="403"/>
    </location>
</feature>
<feature type="chain" id="PRO_5034066181" evidence="7">
    <location>
        <begin position="28"/>
        <end position="766"/>
    </location>
</feature>
<feature type="disulfide bond" evidence="6">
    <location>
        <begin position="497"/>
        <end position="524"/>
    </location>
</feature>
<dbReference type="PANTHER" id="PTHR19325:SF560">
    <property type="entry name" value="SUSHI, VON WILLEBRAND FACTOR TYPE A, EGF AND PENTRAXIN DOMAIN-CONTAINING PROTEIN 1"/>
    <property type="match status" value="1"/>
</dbReference>
<feature type="domain" description="Sushi" evidence="8">
    <location>
        <begin position="467"/>
        <end position="526"/>
    </location>
</feature>
<dbReference type="OrthoDB" id="8961654at2759"/>